<keyword evidence="6 13" id="KW-0378">Hydrolase</keyword>
<feature type="region of interest" description="Disordered" evidence="11">
    <location>
        <begin position="1"/>
        <end position="43"/>
    </location>
</feature>
<name>A0AAN8EWM3_TRICO</name>
<evidence type="ECO:0000313" key="14">
    <source>
        <dbReference type="Proteomes" id="UP001331761"/>
    </source>
</evidence>
<feature type="region of interest" description="Disordered" evidence="11">
    <location>
        <begin position="863"/>
        <end position="891"/>
    </location>
</feature>
<dbReference type="GO" id="GO:0005634">
    <property type="term" value="C:nucleus"/>
    <property type="evidence" value="ECO:0007669"/>
    <property type="project" value="TreeGrafter"/>
</dbReference>
<dbReference type="InterPro" id="IPR028889">
    <property type="entry name" value="USP"/>
</dbReference>
<dbReference type="GO" id="GO:0006508">
    <property type="term" value="P:proteolysis"/>
    <property type="evidence" value="ECO:0007669"/>
    <property type="project" value="UniProtKB-KW"/>
</dbReference>
<feature type="compositionally biased region" description="Low complexity" evidence="11">
    <location>
        <begin position="9"/>
        <end position="25"/>
    </location>
</feature>
<feature type="domain" description="USP" evidence="12">
    <location>
        <begin position="97"/>
        <end position="451"/>
    </location>
</feature>
<keyword evidence="7" id="KW-0788">Thiol protease</keyword>
<evidence type="ECO:0000256" key="8">
    <source>
        <dbReference type="ARBA" id="ARBA00026136"/>
    </source>
</evidence>
<dbReference type="PROSITE" id="PS50235">
    <property type="entry name" value="USP_3"/>
    <property type="match status" value="1"/>
</dbReference>
<evidence type="ECO:0000256" key="3">
    <source>
        <dbReference type="ARBA" id="ARBA00012759"/>
    </source>
</evidence>
<dbReference type="GO" id="GO:0005829">
    <property type="term" value="C:cytosol"/>
    <property type="evidence" value="ECO:0007669"/>
    <property type="project" value="TreeGrafter"/>
</dbReference>
<dbReference type="PANTHER" id="PTHR24006">
    <property type="entry name" value="UBIQUITIN CARBOXYL-TERMINAL HYDROLASE"/>
    <property type="match status" value="1"/>
</dbReference>
<dbReference type="InterPro" id="IPR018200">
    <property type="entry name" value="USP_CS"/>
</dbReference>
<evidence type="ECO:0000259" key="12">
    <source>
        <dbReference type="PROSITE" id="PS50235"/>
    </source>
</evidence>
<dbReference type="AlphaFoldDB" id="A0AAN8EWM3"/>
<evidence type="ECO:0000256" key="5">
    <source>
        <dbReference type="ARBA" id="ARBA00022786"/>
    </source>
</evidence>
<dbReference type="Proteomes" id="UP001331761">
    <property type="component" value="Unassembled WGS sequence"/>
</dbReference>
<sequence length="1226" mass="137331">MVVVPGDPQPSSSSSCEIESSPSSPGVQFDPMSCGLPGGDMQLGRATNALDTDRVLETPDTSTSEEQANAPIPKPAAITYGDVPRQVPLDENGHRYVGLINQAMTCYLNSLVQSLYMTPEFRNAIYKWEYRSNGKSGNIGEREARSIPYQIQKLFLLLQTSDSGSLETKDLTASFGWSSNEAYDQHDVQELCRLMFDALELKWKGTQNEKLIQNLYRGKMQDFVKCLKCGRESLRTDVFLDLPLAVKPFGAAEAFHSVEEALQAFITPELLEGSNQYFCERCNSKQDAHKGLRVTEFPYLLTIQLKRFDFDYNTMHRIKLNDRMTFPDVLDLNPFVYPSNIAEFSNGELSASTVDTDVSAGQQLDRAYVNKLLKRGEYVYELFSVMVHQGSAAGGHYFAHIKNMDQGRWYCFNDTRVEPVGPEEIAKSFGGSYGGWSTSNTNAYMLMYRKISKMNSSFIRTADLPQHITQLKSQWKEQEAERERQRIYQLNLVNIKVHLNMVSDNESLLNEPYVVDMPRTQVLCDVYNQALKFFEEKSRASTNQSDSPVIFRHHSRLIRATNERGLTIYEAYVSRADLAKKIETCLIPGRPNTLMFLLDVWRPRGIPYPVFPPNGRTIRVARVDISARLIYPFFYVYVNPELRSVIQVKQLIGSMFGDGQRAAVASRLVLERDTQTNGLVLLDSPATNFVELLQQCFSGIPLVYCDSGSKGDSVNEVEEDRRKPLNESIMFAVLDRKKFAQILLVELPPQEEIARAQAASHAYSGPAWAEVMSTSHPAPKSPSSSIDPSAPATPLSGASRSSSRGSSVTGKDSIDELEGSCCQNTPQMSPNVSDVDEGIDDSYSSSFASYVKGSAAEDLLESAAGAPSMTESSDVTPVPMANPSSDSSRSIVELSSSTGNLLYLDIDSRLPFGKLKAWLGQKLSIDPTQFVLVKHYREDDKGYECNNKDEENVRSALDNVVKLGIKLRPPLKEDEKLIRIVQFDLEEPNRENWRVLFECPASKQTSVGDLTLQCIYLYAEIYGQRLTMNQVRLREMPSFSRPMKAVLNIADTLDCRGAQWSNNIYFQIISDERLIGQPGVPLLVRRFRPSTVEVSSIHEVLVDPKAANQMESFAQSVSSLSGIPVDRLVFTEIGSSWEKWPFALSRLAMLDGAVKFSAQPSYAPNDVVERIGGRVVYYKDVAESPKELSIEDRKQIQIKENGQSMAAVARRKERPLRIQMSSISEP</sequence>
<evidence type="ECO:0000256" key="4">
    <source>
        <dbReference type="ARBA" id="ARBA00022670"/>
    </source>
</evidence>
<evidence type="ECO:0000313" key="13">
    <source>
        <dbReference type="EMBL" id="KAK5968216.1"/>
    </source>
</evidence>
<dbReference type="EMBL" id="WIXE01021628">
    <property type="protein sequence ID" value="KAK5968216.1"/>
    <property type="molecule type" value="Genomic_DNA"/>
</dbReference>
<keyword evidence="14" id="KW-1185">Reference proteome</keyword>
<evidence type="ECO:0000256" key="1">
    <source>
        <dbReference type="ARBA" id="ARBA00000707"/>
    </source>
</evidence>
<dbReference type="PROSITE" id="PS00973">
    <property type="entry name" value="USP_2"/>
    <property type="match status" value="1"/>
</dbReference>
<proteinExistence type="inferred from homology"/>
<dbReference type="InterPro" id="IPR045578">
    <property type="entry name" value="USP47_C"/>
</dbReference>
<evidence type="ECO:0000256" key="2">
    <source>
        <dbReference type="ARBA" id="ARBA00009085"/>
    </source>
</evidence>
<feature type="region of interest" description="Disordered" evidence="11">
    <location>
        <begin position="772"/>
        <end position="838"/>
    </location>
</feature>
<evidence type="ECO:0000256" key="10">
    <source>
        <dbReference type="ARBA" id="ARBA00032453"/>
    </source>
</evidence>
<organism evidence="13 14">
    <name type="scientific">Trichostrongylus colubriformis</name>
    <name type="common">Black scour worm</name>
    <dbReference type="NCBI Taxonomy" id="6319"/>
    <lineage>
        <taxon>Eukaryota</taxon>
        <taxon>Metazoa</taxon>
        <taxon>Ecdysozoa</taxon>
        <taxon>Nematoda</taxon>
        <taxon>Chromadorea</taxon>
        <taxon>Rhabditida</taxon>
        <taxon>Rhabditina</taxon>
        <taxon>Rhabditomorpha</taxon>
        <taxon>Strongyloidea</taxon>
        <taxon>Trichostrongylidae</taxon>
        <taxon>Trichostrongylus</taxon>
    </lineage>
</organism>
<dbReference type="GO" id="GO:0004843">
    <property type="term" value="F:cysteine-type deubiquitinase activity"/>
    <property type="evidence" value="ECO:0007669"/>
    <property type="project" value="UniProtKB-EC"/>
</dbReference>
<dbReference type="FunFam" id="3.90.70.10:FF:000241">
    <property type="entry name" value="Ubiquitin carboxyl-terminal hydrolase"/>
    <property type="match status" value="1"/>
</dbReference>
<feature type="compositionally biased region" description="Polar residues" evidence="11">
    <location>
        <begin position="882"/>
        <end position="891"/>
    </location>
</feature>
<comment type="catalytic activity">
    <reaction evidence="1">
        <text>Thiol-dependent hydrolysis of ester, thioester, amide, peptide and isopeptide bonds formed by the C-terminal Gly of ubiquitin (a 76-residue protein attached to proteins as an intracellular targeting signal).</text>
        <dbReference type="EC" id="3.4.19.12"/>
    </reaction>
</comment>
<dbReference type="SUPFAM" id="SSF54001">
    <property type="entry name" value="Cysteine proteinases"/>
    <property type="match status" value="1"/>
</dbReference>
<reference evidence="13 14" key="1">
    <citation type="submission" date="2019-10" db="EMBL/GenBank/DDBJ databases">
        <title>Assembly and Annotation for the nematode Trichostrongylus colubriformis.</title>
        <authorList>
            <person name="Martin J."/>
        </authorList>
    </citation>
    <scope>NUCLEOTIDE SEQUENCE [LARGE SCALE GENOMIC DNA]</scope>
    <source>
        <strain evidence="13">G859</strain>
        <tissue evidence="13">Whole worm</tissue>
    </source>
</reference>
<comment type="caution">
    <text evidence="13">The sequence shown here is derived from an EMBL/GenBank/DDBJ whole genome shotgun (WGS) entry which is preliminary data.</text>
</comment>
<accession>A0AAN8EWM3</accession>
<keyword evidence="4" id="KW-0645">Protease</keyword>
<dbReference type="PROSITE" id="PS00972">
    <property type="entry name" value="USP_1"/>
    <property type="match status" value="1"/>
</dbReference>
<dbReference type="InterPro" id="IPR038765">
    <property type="entry name" value="Papain-like_cys_pep_sf"/>
</dbReference>
<feature type="compositionally biased region" description="Polar residues" evidence="11">
    <location>
        <begin position="821"/>
        <end position="832"/>
    </location>
</feature>
<gene>
    <name evidence="13" type="ORF">GCK32_004784</name>
</gene>
<evidence type="ECO:0000256" key="7">
    <source>
        <dbReference type="ARBA" id="ARBA00022807"/>
    </source>
</evidence>
<dbReference type="InterPro" id="IPR001394">
    <property type="entry name" value="Peptidase_C19_UCH"/>
</dbReference>
<evidence type="ECO:0000256" key="9">
    <source>
        <dbReference type="ARBA" id="ARBA00029910"/>
    </source>
</evidence>
<dbReference type="Gene3D" id="3.90.70.10">
    <property type="entry name" value="Cysteine proteinases"/>
    <property type="match status" value="1"/>
</dbReference>
<dbReference type="InterPro" id="IPR050164">
    <property type="entry name" value="Peptidase_C19"/>
</dbReference>
<dbReference type="Pfam" id="PF19718">
    <property type="entry name" value="USP47_C"/>
    <property type="match status" value="1"/>
</dbReference>
<protein>
    <recommendedName>
        <fullName evidence="8">Ubiquitin carboxyl-terminal hydrolase 47</fullName>
        <ecNumber evidence="3">3.4.19.12</ecNumber>
    </recommendedName>
    <alternativeName>
        <fullName evidence="9">Ubiquitin thioesterase 47</fullName>
    </alternativeName>
    <alternativeName>
        <fullName evidence="10">Ubiquitin-specific-processing protease 47</fullName>
    </alternativeName>
</protein>
<dbReference type="Pfam" id="PF00443">
    <property type="entry name" value="UCH"/>
    <property type="match status" value="1"/>
</dbReference>
<evidence type="ECO:0000256" key="6">
    <source>
        <dbReference type="ARBA" id="ARBA00022801"/>
    </source>
</evidence>
<dbReference type="PANTHER" id="PTHR24006:SF702">
    <property type="entry name" value="UBIQUITIN CARBOXYL-TERMINAL HYDROLASE 47"/>
    <property type="match status" value="1"/>
</dbReference>
<dbReference type="GO" id="GO:0016579">
    <property type="term" value="P:protein deubiquitination"/>
    <property type="evidence" value="ECO:0007669"/>
    <property type="project" value="InterPro"/>
</dbReference>
<dbReference type="CDD" id="cd02659">
    <property type="entry name" value="peptidase_C19C"/>
    <property type="match status" value="1"/>
</dbReference>
<keyword evidence="5" id="KW-0833">Ubl conjugation pathway</keyword>
<comment type="similarity">
    <text evidence="2">Belongs to the peptidase C19 family.</text>
</comment>
<feature type="compositionally biased region" description="Low complexity" evidence="11">
    <location>
        <begin position="777"/>
        <end position="807"/>
    </location>
</feature>
<evidence type="ECO:0000256" key="11">
    <source>
        <dbReference type="SAM" id="MobiDB-lite"/>
    </source>
</evidence>
<dbReference type="EC" id="3.4.19.12" evidence="3"/>